<dbReference type="Gene3D" id="2.40.128.110">
    <property type="entry name" value="Lipid/polyisoprenoid-binding, YceI-like"/>
    <property type="match status" value="1"/>
</dbReference>
<evidence type="ECO:0000256" key="1">
    <source>
        <dbReference type="SAM" id="SignalP"/>
    </source>
</evidence>
<feature type="domain" description="Lipid/polyisoprenoid-binding YceI-like" evidence="2">
    <location>
        <begin position="49"/>
        <end position="191"/>
    </location>
</feature>
<keyword evidence="4" id="KW-1185">Reference proteome</keyword>
<keyword evidence="1" id="KW-0732">Signal</keyword>
<accession>A0A7K1UD75</accession>
<dbReference type="AlphaFoldDB" id="A0A7K1UD75"/>
<feature type="chain" id="PRO_5029497550" evidence="1">
    <location>
        <begin position="29"/>
        <end position="194"/>
    </location>
</feature>
<dbReference type="Proteomes" id="UP000461730">
    <property type="component" value="Unassembled WGS sequence"/>
</dbReference>
<dbReference type="InterPro" id="IPR007372">
    <property type="entry name" value="Lipid/polyisoprenoid-bd_YceI"/>
</dbReference>
<feature type="signal peptide" evidence="1">
    <location>
        <begin position="1"/>
        <end position="28"/>
    </location>
</feature>
<reference evidence="3 4" key="1">
    <citation type="submission" date="2019-12" db="EMBL/GenBank/DDBJ databases">
        <title>Chitinophaga sp. strain ysch24 (GDMCC 1.1355), whole genome shotgun sequence.</title>
        <authorList>
            <person name="Zhang X."/>
        </authorList>
    </citation>
    <scope>NUCLEOTIDE SEQUENCE [LARGE SCALE GENOMIC DNA]</scope>
    <source>
        <strain evidence="4">ysch24</strain>
    </source>
</reference>
<dbReference type="InterPro" id="IPR036761">
    <property type="entry name" value="TTHA0802/YceI-like_sf"/>
</dbReference>
<evidence type="ECO:0000259" key="2">
    <source>
        <dbReference type="Pfam" id="PF04264"/>
    </source>
</evidence>
<protein>
    <submittedName>
        <fullName evidence="3">YceI family protein</fullName>
    </submittedName>
</protein>
<sequence>MKYYLSNVLRRKVLLLFFMQLSVCAAFAQTAYHSSAVKITVDGTSTLHDWKMESSQGQSTATFTLDAAGHLSALTALQFSVNAESLKSEKSGLDKNAYKSLQTNKYKTITYQLTSATVTPAGAVKCLGKMTIAGVTLDADLVATAKVNADKSITVKGSKKLSMKSFRIDPPSFMMGAVKTGNDVTVSFDLTLKN</sequence>
<dbReference type="SUPFAM" id="SSF101874">
    <property type="entry name" value="YceI-like"/>
    <property type="match status" value="1"/>
</dbReference>
<organism evidence="3 4">
    <name type="scientific">Chitinophaga tropicalis</name>
    <dbReference type="NCBI Taxonomy" id="2683588"/>
    <lineage>
        <taxon>Bacteria</taxon>
        <taxon>Pseudomonadati</taxon>
        <taxon>Bacteroidota</taxon>
        <taxon>Chitinophagia</taxon>
        <taxon>Chitinophagales</taxon>
        <taxon>Chitinophagaceae</taxon>
        <taxon>Chitinophaga</taxon>
    </lineage>
</organism>
<comment type="caution">
    <text evidence="3">The sequence shown here is derived from an EMBL/GenBank/DDBJ whole genome shotgun (WGS) entry which is preliminary data.</text>
</comment>
<evidence type="ECO:0000313" key="3">
    <source>
        <dbReference type="EMBL" id="MVT12276.1"/>
    </source>
</evidence>
<dbReference type="RefSeq" id="WP_157309696.1">
    <property type="nucleotide sequence ID" value="NZ_WRXN01000021.1"/>
</dbReference>
<dbReference type="Pfam" id="PF04264">
    <property type="entry name" value="YceI"/>
    <property type="match status" value="1"/>
</dbReference>
<evidence type="ECO:0000313" key="4">
    <source>
        <dbReference type="Proteomes" id="UP000461730"/>
    </source>
</evidence>
<name>A0A7K1UD75_9BACT</name>
<proteinExistence type="predicted"/>
<gene>
    <name evidence="3" type="ORF">GO493_28725</name>
</gene>
<dbReference type="EMBL" id="WRXN01000021">
    <property type="protein sequence ID" value="MVT12276.1"/>
    <property type="molecule type" value="Genomic_DNA"/>
</dbReference>